<evidence type="ECO:0000313" key="4">
    <source>
        <dbReference type="Proteomes" id="UP000321820"/>
    </source>
</evidence>
<dbReference type="OrthoDB" id="9807535at2"/>
<dbReference type="Proteomes" id="UP000321820">
    <property type="component" value="Chromosome"/>
</dbReference>
<feature type="domain" description="YCII-related" evidence="2">
    <location>
        <begin position="2"/>
        <end position="93"/>
    </location>
</feature>
<reference evidence="3 4" key="1">
    <citation type="submission" date="2019-08" db="EMBL/GenBank/DDBJ databases">
        <title>Complete genome sequence of Terriglobus albidus strain ORNL.</title>
        <authorList>
            <person name="Podar M."/>
        </authorList>
    </citation>
    <scope>NUCLEOTIDE SEQUENCE [LARGE SCALE GENOMIC DNA]</scope>
    <source>
        <strain evidence="3 4">ORNL</strain>
    </source>
</reference>
<evidence type="ECO:0000259" key="2">
    <source>
        <dbReference type="Pfam" id="PF03795"/>
    </source>
</evidence>
<name>A0A5B9EFX8_9BACT</name>
<dbReference type="RefSeq" id="WP_147650242.1">
    <property type="nucleotide sequence ID" value="NZ_CP042806.1"/>
</dbReference>
<evidence type="ECO:0000313" key="3">
    <source>
        <dbReference type="EMBL" id="QEE30948.1"/>
    </source>
</evidence>
<proteinExistence type="inferred from homology"/>
<dbReference type="PANTHER" id="PTHR35174:SF1">
    <property type="entry name" value="BLL0086 PROTEIN"/>
    <property type="match status" value="1"/>
</dbReference>
<organism evidence="3 4">
    <name type="scientific">Terriglobus albidus</name>
    <dbReference type="NCBI Taxonomy" id="1592106"/>
    <lineage>
        <taxon>Bacteria</taxon>
        <taxon>Pseudomonadati</taxon>
        <taxon>Acidobacteriota</taxon>
        <taxon>Terriglobia</taxon>
        <taxon>Terriglobales</taxon>
        <taxon>Acidobacteriaceae</taxon>
        <taxon>Terriglobus</taxon>
    </lineage>
</organism>
<comment type="similarity">
    <text evidence="1">Belongs to the YciI family.</text>
</comment>
<sequence>MKFLSIYKAPERSTPPSPEEMATMGKLIEEGFTKGWLLGTEGCLPSALGVRVRRSDDKITVTDGPFTEAKEVVGGFALLKADSKEEAIELVRQFLKVVGEGECELRQLYEQYSGDQAACYEAEAVALKK</sequence>
<dbReference type="Gene3D" id="3.30.70.1060">
    <property type="entry name" value="Dimeric alpha+beta barrel"/>
    <property type="match status" value="1"/>
</dbReference>
<dbReference type="SUPFAM" id="SSF54909">
    <property type="entry name" value="Dimeric alpha+beta barrel"/>
    <property type="match status" value="1"/>
</dbReference>
<dbReference type="Pfam" id="PF03795">
    <property type="entry name" value="YCII"/>
    <property type="match status" value="1"/>
</dbReference>
<dbReference type="EMBL" id="CP042806">
    <property type="protein sequence ID" value="QEE30948.1"/>
    <property type="molecule type" value="Genomic_DNA"/>
</dbReference>
<dbReference type="PANTHER" id="PTHR35174">
    <property type="entry name" value="BLL7171 PROTEIN-RELATED"/>
    <property type="match status" value="1"/>
</dbReference>
<gene>
    <name evidence="3" type="ORF">FTW19_24875</name>
</gene>
<dbReference type="KEGG" id="talb:FTW19_24875"/>
<dbReference type="AlphaFoldDB" id="A0A5B9EFX8"/>
<protein>
    <recommendedName>
        <fullName evidence="2">YCII-related domain-containing protein</fullName>
    </recommendedName>
</protein>
<dbReference type="InterPro" id="IPR011008">
    <property type="entry name" value="Dimeric_a/b-barrel"/>
</dbReference>
<accession>A0A5B9EFX8</accession>
<evidence type="ECO:0000256" key="1">
    <source>
        <dbReference type="ARBA" id="ARBA00007689"/>
    </source>
</evidence>
<dbReference type="InterPro" id="IPR005545">
    <property type="entry name" value="YCII"/>
</dbReference>
<keyword evidence="4" id="KW-1185">Reference proteome</keyword>